<comment type="caution">
    <text evidence="2">The sequence shown here is derived from an EMBL/GenBank/DDBJ whole genome shotgun (WGS) entry which is preliminary data.</text>
</comment>
<feature type="region of interest" description="Disordered" evidence="1">
    <location>
        <begin position="1"/>
        <end position="22"/>
    </location>
</feature>
<dbReference type="EMBL" id="LAXJ01000008">
    <property type="protein sequence ID" value="KRS12716.1"/>
    <property type="molecule type" value="Genomic_DNA"/>
</dbReference>
<proteinExistence type="predicted"/>
<feature type="compositionally biased region" description="Basic residues" evidence="1">
    <location>
        <begin position="8"/>
        <end position="21"/>
    </location>
</feature>
<evidence type="ECO:0008006" key="4">
    <source>
        <dbReference type="Google" id="ProtNLM"/>
    </source>
</evidence>
<reference evidence="2 3" key="1">
    <citation type="submission" date="2015-04" db="EMBL/GenBank/DDBJ databases">
        <title>The draft genome sequence of Roseovarius sp.R12b.</title>
        <authorList>
            <person name="Li G."/>
            <person name="Lai Q."/>
            <person name="Shao Z."/>
            <person name="Yan P."/>
        </authorList>
    </citation>
    <scope>NUCLEOTIDE SEQUENCE [LARGE SCALE GENOMIC DNA]</scope>
    <source>
        <strain evidence="2 3">R12B</strain>
    </source>
</reference>
<sequence>MTAQQSQKPKKTTAGKARATKKAQLIRMLQSRTGSDIGAISKKLGWQSHTTRAALTGLRKAGFEIAATKSENGKPTLYRIAAEPDAKRQTSGSAEIVHAG</sequence>
<dbReference type="RefSeq" id="WP_057792492.1">
    <property type="nucleotide sequence ID" value="NZ_LAXJ01000008.1"/>
</dbReference>
<protein>
    <recommendedName>
        <fullName evidence="4">DUF3489 domain-containing protein</fullName>
    </recommendedName>
</protein>
<dbReference type="AlphaFoldDB" id="A0A0T5NV73"/>
<dbReference type="Pfam" id="PF11994">
    <property type="entry name" value="DUF3489"/>
    <property type="match status" value="1"/>
</dbReference>
<dbReference type="OrthoDB" id="7206991at2"/>
<dbReference type="Proteomes" id="UP000051295">
    <property type="component" value="Unassembled WGS sequence"/>
</dbReference>
<accession>A0A0T5NV73</accession>
<dbReference type="STRING" id="1641875.XM53_08995"/>
<evidence type="ECO:0000256" key="1">
    <source>
        <dbReference type="SAM" id="MobiDB-lite"/>
    </source>
</evidence>
<dbReference type="InterPro" id="IPR021880">
    <property type="entry name" value="DUF3489"/>
</dbReference>
<evidence type="ECO:0000313" key="2">
    <source>
        <dbReference type="EMBL" id="KRS12716.1"/>
    </source>
</evidence>
<name>A0A0T5NV73_9RHOB</name>
<dbReference type="PATRIC" id="fig|1641875.4.peg.4208"/>
<evidence type="ECO:0000313" key="3">
    <source>
        <dbReference type="Proteomes" id="UP000051295"/>
    </source>
</evidence>
<gene>
    <name evidence="2" type="ORF">XM53_08995</name>
</gene>
<keyword evidence="3" id="KW-1185">Reference proteome</keyword>
<organism evidence="2 3">
    <name type="scientific">Roseovarius atlanticus</name>
    <dbReference type="NCBI Taxonomy" id="1641875"/>
    <lineage>
        <taxon>Bacteria</taxon>
        <taxon>Pseudomonadati</taxon>
        <taxon>Pseudomonadota</taxon>
        <taxon>Alphaproteobacteria</taxon>
        <taxon>Rhodobacterales</taxon>
        <taxon>Roseobacteraceae</taxon>
        <taxon>Roseovarius</taxon>
    </lineage>
</organism>